<keyword evidence="2" id="KW-1185">Reference proteome</keyword>
<dbReference type="PANTHER" id="PTHR10000">
    <property type="entry name" value="PHOSPHOSERINE PHOSPHATASE"/>
    <property type="match status" value="1"/>
</dbReference>
<dbReference type="InterPro" id="IPR036412">
    <property type="entry name" value="HAD-like_sf"/>
</dbReference>
<dbReference type="NCBIfam" id="TIGR01484">
    <property type="entry name" value="HAD-SF-IIB"/>
    <property type="match status" value="1"/>
</dbReference>
<dbReference type="Gene3D" id="3.40.50.1000">
    <property type="entry name" value="HAD superfamily/HAD-like"/>
    <property type="match status" value="1"/>
</dbReference>
<dbReference type="EMBL" id="BAABKP010000001">
    <property type="protein sequence ID" value="GAA4787472.1"/>
    <property type="molecule type" value="Genomic_DNA"/>
</dbReference>
<name>A0ABP9AXW3_9MICC</name>
<proteinExistence type="predicted"/>
<dbReference type="Gene3D" id="3.30.1240.10">
    <property type="match status" value="1"/>
</dbReference>
<dbReference type="Proteomes" id="UP001500187">
    <property type="component" value="Unassembled WGS sequence"/>
</dbReference>
<dbReference type="SUPFAM" id="SSF56784">
    <property type="entry name" value="HAD-like"/>
    <property type="match status" value="1"/>
</dbReference>
<accession>A0ABP9AXW3</accession>
<evidence type="ECO:0000313" key="1">
    <source>
        <dbReference type="EMBL" id="GAA4787472.1"/>
    </source>
</evidence>
<sequence>MIKLIASDLDGTLIGHDFHFRKRTLEALSAARDAGVQLVVVTGRPFRWLDGVLGQLPGYDSYAICSNGAVTYHVGKGRVVATRTLAMHTVLEAHQILEREFPTATFTAETVDTVFLQGDVKVEEGGPLENSELVWGNLAEILSPDAQVVKYLVRVEGYDPEDLLPRVAKLVGERVSVTHAVPGDPLIEMAAPGLNKGAVLADFAAERGIEAHEVAAFGDMPNDLEMLQWAGHGYALESGSPSLRQAVARTCPAFDQDGVAQIIEKLLTRTS</sequence>
<gene>
    <name evidence="1" type="ORF">GCM10023352_01280</name>
</gene>
<dbReference type="PANTHER" id="PTHR10000:SF8">
    <property type="entry name" value="HAD SUPERFAMILY HYDROLASE-LIKE, TYPE 3"/>
    <property type="match status" value="1"/>
</dbReference>
<evidence type="ECO:0000313" key="2">
    <source>
        <dbReference type="Proteomes" id="UP001500187"/>
    </source>
</evidence>
<dbReference type="InterPro" id="IPR023214">
    <property type="entry name" value="HAD_sf"/>
</dbReference>
<dbReference type="Pfam" id="PF08282">
    <property type="entry name" value="Hydrolase_3"/>
    <property type="match status" value="1"/>
</dbReference>
<keyword evidence="1" id="KW-0378">Hydrolase</keyword>
<protein>
    <submittedName>
        <fullName evidence="1">HAD family hydrolase</fullName>
    </submittedName>
</protein>
<dbReference type="GO" id="GO:0016787">
    <property type="term" value="F:hydrolase activity"/>
    <property type="evidence" value="ECO:0007669"/>
    <property type="project" value="UniProtKB-KW"/>
</dbReference>
<dbReference type="InterPro" id="IPR006379">
    <property type="entry name" value="HAD-SF_hydro_IIB"/>
</dbReference>
<reference evidence="2" key="1">
    <citation type="journal article" date="2019" name="Int. J. Syst. Evol. Microbiol.">
        <title>The Global Catalogue of Microorganisms (GCM) 10K type strain sequencing project: providing services to taxonomists for standard genome sequencing and annotation.</title>
        <authorList>
            <consortium name="The Broad Institute Genomics Platform"/>
            <consortium name="The Broad Institute Genome Sequencing Center for Infectious Disease"/>
            <person name="Wu L."/>
            <person name="Ma J."/>
        </authorList>
    </citation>
    <scope>NUCLEOTIDE SEQUENCE [LARGE SCALE GENOMIC DNA]</scope>
    <source>
        <strain evidence="2">JCM 18541</strain>
    </source>
</reference>
<organism evidence="1 2">
    <name type="scientific">Rothia endophytica</name>
    <dbReference type="NCBI Taxonomy" id="1324766"/>
    <lineage>
        <taxon>Bacteria</taxon>
        <taxon>Bacillati</taxon>
        <taxon>Actinomycetota</taxon>
        <taxon>Actinomycetes</taxon>
        <taxon>Micrococcales</taxon>
        <taxon>Micrococcaceae</taxon>
        <taxon>Rothia</taxon>
    </lineage>
</organism>
<comment type="caution">
    <text evidence="1">The sequence shown here is derived from an EMBL/GenBank/DDBJ whole genome shotgun (WGS) entry which is preliminary data.</text>
</comment>